<feature type="non-terminal residue" evidence="1">
    <location>
        <position position="1"/>
    </location>
</feature>
<dbReference type="Proteomes" id="UP000814033">
    <property type="component" value="Unassembled WGS sequence"/>
</dbReference>
<keyword evidence="2" id="KW-1185">Reference proteome</keyword>
<comment type="caution">
    <text evidence="1">The sequence shown here is derived from an EMBL/GenBank/DDBJ whole genome shotgun (WGS) entry which is preliminary data.</text>
</comment>
<dbReference type="EMBL" id="MU276670">
    <property type="protein sequence ID" value="KAI0037896.1"/>
    <property type="molecule type" value="Genomic_DNA"/>
</dbReference>
<proteinExistence type="predicted"/>
<name>A0ACB8R2P6_9AGAM</name>
<gene>
    <name evidence="1" type="ORF">FA95DRAFT_1479317</name>
</gene>
<evidence type="ECO:0000313" key="1">
    <source>
        <dbReference type="EMBL" id="KAI0037896.1"/>
    </source>
</evidence>
<protein>
    <submittedName>
        <fullName evidence="1">Uncharacterized protein</fullName>
    </submittedName>
</protein>
<evidence type="ECO:0000313" key="2">
    <source>
        <dbReference type="Proteomes" id="UP000814033"/>
    </source>
</evidence>
<sequence>ENIKLYLSSDIAAGERHVLCDRLLVDIEAKLCLAATGEALDGVQHQLRFRTYVNRFKITNVTGQRKNTKAHTLQARIEVGVKRDAEIYRMHRAAYLRLAGPEDWEKKFQVLEDDHLVGLG</sequence>
<accession>A0ACB8R2P6</accession>
<organism evidence="1 2">
    <name type="scientific">Auriscalpium vulgare</name>
    <dbReference type="NCBI Taxonomy" id="40419"/>
    <lineage>
        <taxon>Eukaryota</taxon>
        <taxon>Fungi</taxon>
        <taxon>Dikarya</taxon>
        <taxon>Basidiomycota</taxon>
        <taxon>Agaricomycotina</taxon>
        <taxon>Agaricomycetes</taxon>
        <taxon>Russulales</taxon>
        <taxon>Auriscalpiaceae</taxon>
        <taxon>Auriscalpium</taxon>
    </lineage>
</organism>
<feature type="non-terminal residue" evidence="1">
    <location>
        <position position="120"/>
    </location>
</feature>
<reference evidence="1" key="1">
    <citation type="submission" date="2021-02" db="EMBL/GenBank/DDBJ databases">
        <authorList>
            <consortium name="DOE Joint Genome Institute"/>
            <person name="Ahrendt S."/>
            <person name="Looney B.P."/>
            <person name="Miyauchi S."/>
            <person name="Morin E."/>
            <person name="Drula E."/>
            <person name="Courty P.E."/>
            <person name="Chicoki N."/>
            <person name="Fauchery L."/>
            <person name="Kohler A."/>
            <person name="Kuo A."/>
            <person name="Labutti K."/>
            <person name="Pangilinan J."/>
            <person name="Lipzen A."/>
            <person name="Riley R."/>
            <person name="Andreopoulos W."/>
            <person name="He G."/>
            <person name="Johnson J."/>
            <person name="Barry K.W."/>
            <person name="Grigoriev I.V."/>
            <person name="Nagy L."/>
            <person name="Hibbett D."/>
            <person name="Henrissat B."/>
            <person name="Matheny P.B."/>
            <person name="Labbe J."/>
            <person name="Martin F."/>
        </authorList>
    </citation>
    <scope>NUCLEOTIDE SEQUENCE</scope>
    <source>
        <strain evidence="1">FP105234-sp</strain>
    </source>
</reference>
<reference evidence="1" key="2">
    <citation type="journal article" date="2022" name="New Phytol.">
        <title>Evolutionary transition to the ectomycorrhizal habit in the genomes of a hyperdiverse lineage of mushroom-forming fungi.</title>
        <authorList>
            <person name="Looney B."/>
            <person name="Miyauchi S."/>
            <person name="Morin E."/>
            <person name="Drula E."/>
            <person name="Courty P.E."/>
            <person name="Kohler A."/>
            <person name="Kuo A."/>
            <person name="LaButti K."/>
            <person name="Pangilinan J."/>
            <person name="Lipzen A."/>
            <person name="Riley R."/>
            <person name="Andreopoulos W."/>
            <person name="He G."/>
            <person name="Johnson J."/>
            <person name="Nolan M."/>
            <person name="Tritt A."/>
            <person name="Barry K.W."/>
            <person name="Grigoriev I.V."/>
            <person name="Nagy L.G."/>
            <person name="Hibbett D."/>
            <person name="Henrissat B."/>
            <person name="Matheny P.B."/>
            <person name="Labbe J."/>
            <person name="Martin F.M."/>
        </authorList>
    </citation>
    <scope>NUCLEOTIDE SEQUENCE</scope>
    <source>
        <strain evidence="1">FP105234-sp</strain>
    </source>
</reference>